<accession>A0ABU3B711</accession>
<evidence type="ECO:0000256" key="2">
    <source>
        <dbReference type="ARBA" id="ARBA00004613"/>
    </source>
</evidence>
<dbReference type="SUPFAM" id="SSF64518">
    <property type="entry name" value="Phase 1 flagellin"/>
    <property type="match status" value="1"/>
</dbReference>
<comment type="caution">
    <text evidence="9">The sequence shown here is derived from an EMBL/GenBank/DDBJ whole genome shotgun (WGS) entry which is preliminary data.</text>
</comment>
<protein>
    <submittedName>
        <fullName evidence="9">Flagellar hook-associated protein FlgL</fullName>
    </submittedName>
</protein>
<dbReference type="Gene3D" id="1.20.1330.10">
    <property type="entry name" value="f41 fragment of flagellin, N-terminal domain"/>
    <property type="match status" value="2"/>
</dbReference>
<organism evidence="9 10">
    <name type="scientific">Spectribacter acetivorans</name>
    <dbReference type="NCBI Taxonomy" id="3075603"/>
    <lineage>
        <taxon>Bacteria</taxon>
        <taxon>Pseudomonadati</taxon>
        <taxon>Pseudomonadota</taxon>
        <taxon>Gammaproteobacteria</taxon>
        <taxon>Salinisphaerales</taxon>
        <taxon>Salinisphaeraceae</taxon>
        <taxon>Spectribacter</taxon>
    </lineage>
</organism>
<dbReference type="EMBL" id="JAVRHY010000005">
    <property type="protein sequence ID" value="MDT0618234.1"/>
    <property type="molecule type" value="Genomic_DNA"/>
</dbReference>
<dbReference type="InterPro" id="IPR001029">
    <property type="entry name" value="Flagellin_N"/>
</dbReference>
<keyword evidence="9" id="KW-0282">Flagellum</keyword>
<comment type="subcellular location">
    <subcellularLocation>
        <location evidence="1">Bacterial flagellum</location>
    </subcellularLocation>
    <subcellularLocation>
        <location evidence="2">Secreted</location>
    </subcellularLocation>
</comment>
<dbReference type="Pfam" id="PF00669">
    <property type="entry name" value="Flagellin_N"/>
    <property type="match status" value="1"/>
</dbReference>
<keyword evidence="9" id="KW-0969">Cilium</keyword>
<dbReference type="InterPro" id="IPR046358">
    <property type="entry name" value="Flagellin_C"/>
</dbReference>
<dbReference type="Pfam" id="PF00700">
    <property type="entry name" value="Flagellin_C"/>
    <property type="match status" value="1"/>
</dbReference>
<dbReference type="RefSeq" id="WP_311658322.1">
    <property type="nucleotide sequence ID" value="NZ_JAVRHY010000005.1"/>
</dbReference>
<gene>
    <name evidence="9" type="primary">flgL</name>
    <name evidence="9" type="ORF">RM531_07085</name>
</gene>
<evidence type="ECO:0000256" key="4">
    <source>
        <dbReference type="ARBA" id="ARBA00022525"/>
    </source>
</evidence>
<dbReference type="InterPro" id="IPR049119">
    <property type="entry name" value="FlgK_D2-like"/>
</dbReference>
<dbReference type="Pfam" id="PF21158">
    <property type="entry name" value="flgK_1st_1"/>
    <property type="match status" value="1"/>
</dbReference>
<evidence type="ECO:0000313" key="9">
    <source>
        <dbReference type="EMBL" id="MDT0618234.1"/>
    </source>
</evidence>
<reference evidence="9 10" key="1">
    <citation type="submission" date="2023-09" db="EMBL/GenBank/DDBJ databases">
        <authorList>
            <person name="Rey-Velasco X."/>
        </authorList>
    </citation>
    <scope>NUCLEOTIDE SEQUENCE [LARGE SCALE GENOMIC DNA]</scope>
    <source>
        <strain evidence="9 10">P385</strain>
    </source>
</reference>
<dbReference type="InterPro" id="IPR001492">
    <property type="entry name" value="Flagellin"/>
</dbReference>
<evidence type="ECO:0000256" key="3">
    <source>
        <dbReference type="ARBA" id="ARBA00005709"/>
    </source>
</evidence>
<keyword evidence="9" id="KW-0966">Cell projection</keyword>
<name>A0ABU3B711_9GAMM</name>
<keyword evidence="5" id="KW-0975">Bacterial flagellum</keyword>
<dbReference type="InterPro" id="IPR013384">
    <property type="entry name" value="Flagell_FlgL"/>
</dbReference>
<evidence type="ECO:0000259" key="8">
    <source>
        <dbReference type="Pfam" id="PF21158"/>
    </source>
</evidence>
<proteinExistence type="inferred from homology"/>
<feature type="domain" description="Flagellar hook-associated protein 1 D2-like" evidence="8">
    <location>
        <begin position="199"/>
        <end position="274"/>
    </location>
</feature>
<sequence>MRVSTMGQFQQALNQMLRLQTETARTQLQVGSGQRHLSAADDPAAVAGATRLDTTLAGMSQFAENANLARQRLQMEESALNDVADVLQRLRELAVRGSNDTLADDDRAAVAAEVRSLQDQLLGLANSADGRGRYLFAGSADAAAPFAKTPGGGVTYFGDDLARQVPIDAARAVADGDTGSDVFLRVPAGNGTFSVAVQTANTGGGYLRNAQVADAAAYDGGDYTIGFSGGGYTVTDSAGATIASGTYTADQPISFRGLSLTFNGSPDDGDAFNLTASRSASLFSMAGDLAEALSSGTPDAARRTAMVGSLSDLDGALNHIQNLRTGVGVRLQALDRSDAAREGMALELEASLSDLRDVDIAEAATRLSIQSTALQAAQNAFVRVQGLSLFNFLR</sequence>
<dbReference type="NCBIfam" id="TIGR02550">
    <property type="entry name" value="flagell_flgL"/>
    <property type="match status" value="1"/>
</dbReference>
<feature type="domain" description="Flagellin N-terminal" evidence="6">
    <location>
        <begin position="3"/>
        <end position="139"/>
    </location>
</feature>
<dbReference type="PANTHER" id="PTHR42792">
    <property type="entry name" value="FLAGELLIN"/>
    <property type="match status" value="1"/>
</dbReference>
<comment type="similarity">
    <text evidence="3">Belongs to the bacterial flagellin family.</text>
</comment>
<keyword evidence="4" id="KW-0964">Secreted</keyword>
<dbReference type="Proteomes" id="UP001259982">
    <property type="component" value="Unassembled WGS sequence"/>
</dbReference>
<evidence type="ECO:0000259" key="6">
    <source>
        <dbReference type="Pfam" id="PF00669"/>
    </source>
</evidence>
<evidence type="ECO:0000256" key="1">
    <source>
        <dbReference type="ARBA" id="ARBA00004365"/>
    </source>
</evidence>
<dbReference type="PRINTS" id="PR00207">
    <property type="entry name" value="FLAGELLIN"/>
</dbReference>
<dbReference type="PANTHER" id="PTHR42792:SF1">
    <property type="entry name" value="FLAGELLAR HOOK-ASSOCIATED PROTEIN 3"/>
    <property type="match status" value="1"/>
</dbReference>
<evidence type="ECO:0000259" key="7">
    <source>
        <dbReference type="Pfam" id="PF00700"/>
    </source>
</evidence>
<evidence type="ECO:0000313" key="10">
    <source>
        <dbReference type="Proteomes" id="UP001259982"/>
    </source>
</evidence>
<feature type="domain" description="Flagellin C-terminal" evidence="7">
    <location>
        <begin position="313"/>
        <end position="393"/>
    </location>
</feature>
<keyword evidence="10" id="KW-1185">Reference proteome</keyword>
<evidence type="ECO:0000256" key="5">
    <source>
        <dbReference type="ARBA" id="ARBA00023143"/>
    </source>
</evidence>